<dbReference type="InterPro" id="IPR022337">
    <property type="entry name" value="Inositol_monophosphatase_SuhB"/>
</dbReference>
<evidence type="ECO:0000256" key="12">
    <source>
        <dbReference type="ARBA" id="ARBA00023015"/>
    </source>
</evidence>
<dbReference type="EMBL" id="CAHPSF010000006">
    <property type="protein sequence ID" value="CAB5700980.1"/>
    <property type="molecule type" value="Genomic_DNA"/>
</dbReference>
<dbReference type="PROSITE" id="PS00629">
    <property type="entry name" value="IMP_1"/>
    <property type="match status" value="1"/>
</dbReference>
<evidence type="ECO:0000256" key="4">
    <source>
        <dbReference type="ARBA" id="ARBA00009759"/>
    </source>
</evidence>
<reference evidence="19" key="5">
    <citation type="submission" date="2022-10" db="EMBL/GenBank/DDBJ databases">
        <title>Bacterial isolates recovered from the One Health project in Brazil.</title>
        <authorList>
            <person name="Valiatti T.B."/>
            <person name="Santos F."/>
            <person name="Cayo R."/>
            <person name="Gales A.C."/>
        </authorList>
    </citation>
    <scope>NUCLEOTIDE SEQUENCE</scope>
    <source>
        <strain evidence="19">PVR188</strain>
    </source>
</reference>
<dbReference type="PRINTS" id="PR01959">
    <property type="entry name" value="SBIMPHPHTASE"/>
</dbReference>
<dbReference type="Proteomes" id="UP000682358">
    <property type="component" value="Chromosome"/>
</dbReference>
<dbReference type="GO" id="GO:0008934">
    <property type="term" value="F:inositol monophosphate 1-phosphatase activity"/>
    <property type="evidence" value="ECO:0007669"/>
    <property type="project" value="InterPro"/>
</dbReference>
<feature type="binding site" evidence="15">
    <location>
        <position position="86"/>
    </location>
    <ligand>
        <name>Mg(2+)</name>
        <dbReference type="ChEBI" id="CHEBI:18420"/>
        <label>1</label>
        <note>catalytic</note>
    </ligand>
</feature>
<keyword evidence="12" id="KW-0805">Transcription regulation</keyword>
<dbReference type="FunFam" id="3.30.540.10:FF:000003">
    <property type="entry name" value="Inositol-1-monophosphatase"/>
    <property type="match status" value="1"/>
</dbReference>
<dbReference type="Pfam" id="PF00459">
    <property type="entry name" value="Inositol_P"/>
    <property type="match status" value="1"/>
</dbReference>
<dbReference type="EC" id="3.1.3.25" evidence="16"/>
<reference evidence="20 22" key="1">
    <citation type="submission" date="2017-07" db="EMBL/GenBank/DDBJ databases">
        <title>blaIMP-27 on transferable plasmids in Proteus mirabilis and Providencia rettgeri.</title>
        <authorList>
            <person name="Potter R."/>
        </authorList>
    </citation>
    <scope>NUCLEOTIDE SEQUENCE [LARGE SCALE GENOMIC DNA]</scope>
    <source>
        <strain evidence="20 22">PR1</strain>
    </source>
</reference>
<evidence type="ECO:0000256" key="9">
    <source>
        <dbReference type="ARBA" id="ARBA00022814"/>
    </source>
</evidence>
<keyword evidence="13" id="KW-0804">Transcription</keyword>
<feature type="binding site" evidence="15">
    <location>
        <position position="84"/>
    </location>
    <ligand>
        <name>Mg(2+)</name>
        <dbReference type="ChEBI" id="CHEBI:18420"/>
        <label>1</label>
        <note>catalytic</note>
    </ligand>
</feature>
<dbReference type="Gene3D" id="3.40.190.80">
    <property type="match status" value="1"/>
</dbReference>
<dbReference type="GO" id="GO:0042254">
    <property type="term" value="P:ribosome biogenesis"/>
    <property type="evidence" value="ECO:0007669"/>
    <property type="project" value="UniProtKB-KW"/>
</dbReference>
<comment type="similarity">
    <text evidence="4 16">Belongs to the inositol monophosphatase superfamily.</text>
</comment>
<evidence type="ECO:0000256" key="15">
    <source>
        <dbReference type="PIRSR" id="PIRSR600760-2"/>
    </source>
</evidence>
<feature type="binding site" evidence="15">
    <location>
        <position position="212"/>
    </location>
    <ligand>
        <name>Mg(2+)</name>
        <dbReference type="ChEBI" id="CHEBI:18420"/>
        <label>1</label>
        <note>catalytic</note>
    </ligand>
</feature>
<evidence type="ECO:0000256" key="11">
    <source>
        <dbReference type="ARBA" id="ARBA00022884"/>
    </source>
</evidence>
<comment type="catalytic activity">
    <reaction evidence="1 16">
        <text>a myo-inositol phosphate + H2O = myo-inositol + phosphate</text>
        <dbReference type="Rhea" id="RHEA:24056"/>
        <dbReference type="ChEBI" id="CHEBI:15377"/>
        <dbReference type="ChEBI" id="CHEBI:17268"/>
        <dbReference type="ChEBI" id="CHEBI:43474"/>
        <dbReference type="ChEBI" id="CHEBI:84139"/>
        <dbReference type="EC" id="3.1.3.25"/>
    </reaction>
</comment>
<dbReference type="GO" id="GO:0005737">
    <property type="term" value="C:cytoplasm"/>
    <property type="evidence" value="ECO:0007669"/>
    <property type="project" value="UniProtKB-SubCell"/>
</dbReference>
<dbReference type="InterPro" id="IPR020583">
    <property type="entry name" value="Inositol_monoP_metal-BS"/>
</dbReference>
<dbReference type="Gene3D" id="3.30.540.10">
    <property type="entry name" value="Fructose-1,6-Bisphosphatase, subunit A, domain 1"/>
    <property type="match status" value="1"/>
</dbReference>
<dbReference type="GO" id="GO:0007165">
    <property type="term" value="P:signal transduction"/>
    <property type="evidence" value="ECO:0007669"/>
    <property type="project" value="TreeGrafter"/>
</dbReference>
<comment type="cofactor">
    <cofactor evidence="2 15 16">
        <name>Mg(2+)</name>
        <dbReference type="ChEBI" id="CHEBI:18420"/>
    </cofactor>
</comment>
<dbReference type="GO" id="GO:0031564">
    <property type="term" value="P:transcription antitermination"/>
    <property type="evidence" value="ECO:0007669"/>
    <property type="project" value="UniProtKB-KW"/>
</dbReference>
<keyword evidence="5" id="KW-0963">Cytoplasm</keyword>
<dbReference type="Proteomes" id="UP001155882">
    <property type="component" value="Unassembled WGS sequence"/>
</dbReference>
<dbReference type="AlphaFoldDB" id="A0A2A5QA69"/>
<reference evidence="21" key="3">
    <citation type="submission" date="2021-06" db="EMBL/GenBank/DDBJ databases">
        <title>Emergence of genetically related NDM-1-producing Providencia rettgeri strains in Argentina.</title>
        <authorList>
            <person name="Pasteran F."/>
            <person name="Meo A."/>
            <person name="Gomez S."/>
            <person name="Derdoy L."/>
            <person name="Albronoz E."/>
            <person name="Faccone D."/>
            <person name="Guerriero L."/>
            <person name="Archuby D."/>
            <person name="Tarzia A."/>
            <person name="Lopez M."/>
            <person name="Corso A."/>
        </authorList>
    </citation>
    <scope>NUCLEOTIDE SEQUENCE</scope>
    <source>
        <strain evidence="21">PreM15628</strain>
    </source>
</reference>
<dbReference type="CDD" id="cd01639">
    <property type="entry name" value="IMPase"/>
    <property type="match status" value="1"/>
</dbReference>
<dbReference type="Proteomes" id="UP000834611">
    <property type="component" value="Unassembled WGS sequence"/>
</dbReference>
<feature type="binding site" evidence="15">
    <location>
        <position position="87"/>
    </location>
    <ligand>
        <name>Mg(2+)</name>
        <dbReference type="ChEBI" id="CHEBI:18420"/>
        <label>1</label>
        <note>catalytic</note>
    </ligand>
</feature>
<dbReference type="NCBIfam" id="NF008027">
    <property type="entry name" value="PRK10757.1"/>
    <property type="match status" value="1"/>
</dbReference>
<evidence type="ECO:0000313" key="21">
    <source>
        <dbReference type="EMBL" id="QWQ22105.1"/>
    </source>
</evidence>
<evidence type="ECO:0000256" key="6">
    <source>
        <dbReference type="ARBA" id="ARBA00022517"/>
    </source>
</evidence>
<evidence type="ECO:0000256" key="5">
    <source>
        <dbReference type="ARBA" id="ARBA00022490"/>
    </source>
</evidence>
<sequence length="267" mass="29740">MHPMLNIAIRAARKAGNHIAKNYEMPSNIKVTQKGTNDFVTNVDQESEQLIIEIIRKSYPDHTIITEESGELIGKDDDIQWVIDPLDGTTNFTKRLPHFSVSIAVRVKGRTEVAVVYDPMRNELFSAVRGQGAQLNGYRIRIDEKRDLDGAIVATGFPFKQKQHAAVYMNIMTAMFDKCADFRRTGSAALDLCYVASGRVDAFFEIGLKPWDFLGGELIMREAGGIMTDFIGGHNYIASGNLVAGSPRVVRDILSVMKDELSEALKR</sequence>
<dbReference type="GO" id="GO:0003723">
    <property type="term" value="F:RNA binding"/>
    <property type="evidence" value="ECO:0007669"/>
    <property type="project" value="UniProtKB-KW"/>
</dbReference>
<evidence type="ECO:0000256" key="7">
    <source>
        <dbReference type="ARBA" id="ARBA00022723"/>
    </source>
</evidence>
<reference evidence="17" key="2">
    <citation type="submission" date="2020-05" db="EMBL/GenBank/DDBJ databases">
        <authorList>
            <person name="Delgado-Blas J."/>
        </authorList>
    </citation>
    <scope>NUCLEOTIDE SEQUENCE</scope>
    <source>
        <strain evidence="17">BB1453</strain>
    </source>
</reference>
<keyword evidence="6" id="KW-0690">Ribosome biogenesis</keyword>
<feature type="binding site" evidence="15">
    <location>
        <position position="67"/>
    </location>
    <ligand>
        <name>Mg(2+)</name>
        <dbReference type="ChEBI" id="CHEBI:18420"/>
        <label>1</label>
        <note>catalytic</note>
    </ligand>
</feature>
<dbReference type="FunFam" id="3.40.190.80:FF:000004">
    <property type="entry name" value="Inositol-1-monophosphatase"/>
    <property type="match status" value="1"/>
</dbReference>
<dbReference type="PANTHER" id="PTHR20854">
    <property type="entry name" value="INOSITOL MONOPHOSPHATASE"/>
    <property type="match status" value="1"/>
</dbReference>
<dbReference type="STRING" id="587.RB151_028050"/>
<keyword evidence="10 15" id="KW-0460">Magnesium</keyword>
<dbReference type="PANTHER" id="PTHR20854:SF4">
    <property type="entry name" value="INOSITOL-1-MONOPHOSPHATASE-RELATED"/>
    <property type="match status" value="1"/>
</dbReference>
<keyword evidence="7 15" id="KW-0479">Metal-binding</keyword>
<gene>
    <name evidence="17" type="primary">suhB</name>
    <name evidence="20" type="ORF">CHI95_11665</name>
    <name evidence="17" type="ORF">GHA_02654</name>
    <name evidence="21" type="ORF">KOF27_07205</name>
    <name evidence="18" type="ORF">KYI77_12825</name>
    <name evidence="19" type="ORF">OGX73_09830</name>
</gene>
<protein>
    <recommendedName>
        <fullName evidence="16">Inositol-1-monophosphatase</fullName>
        <ecNumber evidence="16">3.1.3.25</ecNumber>
    </recommendedName>
</protein>
<evidence type="ECO:0000256" key="14">
    <source>
        <dbReference type="ARBA" id="ARBA00023186"/>
    </source>
</evidence>
<reference evidence="18" key="4">
    <citation type="submission" date="2021-07" db="EMBL/GenBank/DDBJ databases">
        <authorList>
            <person name="Stanton E."/>
        </authorList>
    </citation>
    <scope>NUCLEOTIDE SEQUENCE</scope>
    <source>
        <strain evidence="18">2021EL-01139</strain>
    </source>
</reference>
<accession>A0A2A5QA69</accession>
<dbReference type="SUPFAM" id="SSF56655">
    <property type="entry name" value="Carbohydrate phosphatase"/>
    <property type="match status" value="1"/>
</dbReference>
<dbReference type="EMBL" id="CP076405">
    <property type="protein sequence ID" value="QWQ22105.1"/>
    <property type="molecule type" value="Genomic_DNA"/>
</dbReference>
<evidence type="ECO:0000256" key="3">
    <source>
        <dbReference type="ARBA" id="ARBA00004496"/>
    </source>
</evidence>
<evidence type="ECO:0000313" key="22">
    <source>
        <dbReference type="Proteomes" id="UP000216001"/>
    </source>
</evidence>
<dbReference type="Proteomes" id="UP000216001">
    <property type="component" value="Unassembled WGS sequence"/>
</dbReference>
<dbReference type="GO" id="GO:0046872">
    <property type="term" value="F:metal ion binding"/>
    <property type="evidence" value="ECO:0007669"/>
    <property type="project" value="UniProtKB-KW"/>
</dbReference>
<name>A0A2A5QA69_PRORE</name>
<dbReference type="RefSeq" id="WP_004264919.1">
    <property type="nucleotide sequence ID" value="NZ_ABDWLN020000071.1"/>
</dbReference>
<comment type="subcellular location">
    <subcellularLocation>
        <location evidence="3">Cytoplasm</location>
    </subcellularLocation>
</comment>
<dbReference type="Proteomes" id="UP001159001">
    <property type="component" value="Unassembled WGS sequence"/>
</dbReference>
<evidence type="ECO:0000256" key="16">
    <source>
        <dbReference type="RuleBase" id="RU364068"/>
    </source>
</evidence>
<evidence type="ECO:0000256" key="13">
    <source>
        <dbReference type="ARBA" id="ARBA00023163"/>
    </source>
</evidence>
<dbReference type="InterPro" id="IPR000760">
    <property type="entry name" value="Inositol_monophosphatase-like"/>
</dbReference>
<evidence type="ECO:0000313" key="18">
    <source>
        <dbReference type="EMBL" id="MBW3117337.1"/>
    </source>
</evidence>
<dbReference type="InterPro" id="IPR033942">
    <property type="entry name" value="IMPase"/>
</dbReference>
<dbReference type="GO" id="GO:0006020">
    <property type="term" value="P:inositol metabolic process"/>
    <property type="evidence" value="ECO:0007669"/>
    <property type="project" value="TreeGrafter"/>
</dbReference>
<keyword evidence="9" id="KW-0889">Transcription antitermination</keyword>
<dbReference type="GeneID" id="92274296"/>
<proteinExistence type="inferred from homology"/>
<dbReference type="EMBL" id="JAHWLI010000038">
    <property type="protein sequence ID" value="MBW3117337.1"/>
    <property type="molecule type" value="Genomic_DNA"/>
</dbReference>
<organism evidence="20 22">
    <name type="scientific">Providencia rettgeri</name>
    <dbReference type="NCBI Taxonomy" id="587"/>
    <lineage>
        <taxon>Bacteria</taxon>
        <taxon>Pseudomonadati</taxon>
        <taxon>Pseudomonadota</taxon>
        <taxon>Gammaproteobacteria</taxon>
        <taxon>Enterobacterales</taxon>
        <taxon>Morganellaceae</taxon>
        <taxon>Providencia</taxon>
    </lineage>
</organism>
<dbReference type="EMBL" id="NOWC01000012">
    <property type="protein sequence ID" value="OZS74433.1"/>
    <property type="molecule type" value="Genomic_DNA"/>
</dbReference>
<evidence type="ECO:0000313" key="17">
    <source>
        <dbReference type="EMBL" id="CAB5700980.1"/>
    </source>
</evidence>
<evidence type="ECO:0000256" key="2">
    <source>
        <dbReference type="ARBA" id="ARBA00001946"/>
    </source>
</evidence>
<evidence type="ECO:0000256" key="10">
    <source>
        <dbReference type="ARBA" id="ARBA00022842"/>
    </source>
</evidence>
<evidence type="ECO:0000256" key="8">
    <source>
        <dbReference type="ARBA" id="ARBA00022801"/>
    </source>
</evidence>
<keyword evidence="11" id="KW-0694">RNA-binding</keyword>
<evidence type="ECO:0000313" key="20">
    <source>
        <dbReference type="EMBL" id="OZS74433.1"/>
    </source>
</evidence>
<evidence type="ECO:0000313" key="19">
    <source>
        <dbReference type="EMBL" id="MDI9092914.1"/>
    </source>
</evidence>
<dbReference type="PRINTS" id="PR00377">
    <property type="entry name" value="IMPHPHTASES"/>
</dbReference>
<keyword evidence="8 16" id="KW-0378">Hydrolase</keyword>
<dbReference type="EMBL" id="JAOWIN010000006">
    <property type="protein sequence ID" value="MDI9092914.1"/>
    <property type="molecule type" value="Genomic_DNA"/>
</dbReference>
<evidence type="ECO:0000256" key="1">
    <source>
        <dbReference type="ARBA" id="ARBA00001033"/>
    </source>
</evidence>
<keyword evidence="14" id="KW-0143">Chaperone</keyword>